<gene>
    <name evidence="2" type="ORF">QTG54_010844</name>
</gene>
<comment type="caution">
    <text evidence="2">The sequence shown here is derived from an EMBL/GenBank/DDBJ whole genome shotgun (WGS) entry which is preliminary data.</text>
</comment>
<name>A0AAD8Y359_9STRA</name>
<dbReference type="EMBL" id="JATAAI010000021">
    <property type="protein sequence ID" value="KAK1738175.1"/>
    <property type="molecule type" value="Genomic_DNA"/>
</dbReference>
<accession>A0AAD8Y359</accession>
<evidence type="ECO:0000313" key="3">
    <source>
        <dbReference type="Proteomes" id="UP001224775"/>
    </source>
</evidence>
<evidence type="ECO:0000313" key="2">
    <source>
        <dbReference type="EMBL" id="KAK1738175.1"/>
    </source>
</evidence>
<protein>
    <recommendedName>
        <fullName evidence="1">DUF6824 domain-containing protein</fullName>
    </recommendedName>
</protein>
<dbReference type="Proteomes" id="UP001224775">
    <property type="component" value="Unassembled WGS sequence"/>
</dbReference>
<proteinExistence type="predicted"/>
<evidence type="ECO:0000259" key="1">
    <source>
        <dbReference type="Pfam" id="PF20710"/>
    </source>
</evidence>
<keyword evidence="3" id="KW-1185">Reference proteome</keyword>
<sequence length="118" mass="13415">MKAEYLSDTTRKNQKTQIAANIVWTIRNSKLPGRFLKQDPETNMWYEIGDKAAFRKTGQALRENSADFLRSREKKVAASHETGLAVSLASYHYCFPPQQTYMKPQLSNLSGIDAVHAH</sequence>
<dbReference type="InterPro" id="IPR049227">
    <property type="entry name" value="DUF6824"/>
</dbReference>
<dbReference type="Pfam" id="PF20710">
    <property type="entry name" value="DUF6824"/>
    <property type="match status" value="1"/>
</dbReference>
<feature type="domain" description="DUF6824" evidence="1">
    <location>
        <begin position="2"/>
        <end position="63"/>
    </location>
</feature>
<organism evidence="2 3">
    <name type="scientific">Skeletonema marinoi</name>
    <dbReference type="NCBI Taxonomy" id="267567"/>
    <lineage>
        <taxon>Eukaryota</taxon>
        <taxon>Sar</taxon>
        <taxon>Stramenopiles</taxon>
        <taxon>Ochrophyta</taxon>
        <taxon>Bacillariophyta</taxon>
        <taxon>Coscinodiscophyceae</taxon>
        <taxon>Thalassiosirophycidae</taxon>
        <taxon>Thalassiosirales</taxon>
        <taxon>Skeletonemataceae</taxon>
        <taxon>Skeletonema</taxon>
        <taxon>Skeletonema marinoi-dohrnii complex</taxon>
    </lineage>
</organism>
<reference evidence="2" key="1">
    <citation type="submission" date="2023-06" db="EMBL/GenBank/DDBJ databases">
        <title>Survivors Of The Sea: Transcriptome response of Skeletonema marinoi to long-term dormancy.</title>
        <authorList>
            <person name="Pinder M.I.M."/>
            <person name="Kourtchenko O."/>
            <person name="Robertson E.K."/>
            <person name="Larsson T."/>
            <person name="Maumus F."/>
            <person name="Osuna-Cruz C.M."/>
            <person name="Vancaester E."/>
            <person name="Stenow R."/>
            <person name="Vandepoele K."/>
            <person name="Ploug H."/>
            <person name="Bruchert V."/>
            <person name="Godhe A."/>
            <person name="Topel M."/>
        </authorList>
    </citation>
    <scope>NUCLEOTIDE SEQUENCE</scope>
    <source>
        <strain evidence="2">R05AC</strain>
    </source>
</reference>
<dbReference type="AlphaFoldDB" id="A0AAD8Y359"/>